<comment type="caution">
    <text evidence="3">The sequence shown here is derived from an EMBL/GenBank/DDBJ whole genome shotgun (WGS) entry which is preliminary data.</text>
</comment>
<organism evidence="3 4">
    <name type="scientific">Rheinheimera maricola</name>
    <dbReference type="NCBI Taxonomy" id="2793282"/>
    <lineage>
        <taxon>Bacteria</taxon>
        <taxon>Pseudomonadati</taxon>
        <taxon>Pseudomonadota</taxon>
        <taxon>Gammaproteobacteria</taxon>
        <taxon>Chromatiales</taxon>
        <taxon>Chromatiaceae</taxon>
        <taxon>Rheinheimera</taxon>
    </lineage>
</organism>
<dbReference type="RefSeq" id="WP_027670085.1">
    <property type="nucleotide sequence ID" value="NZ_JAERPS020000001.1"/>
</dbReference>
<reference evidence="3 4" key="2">
    <citation type="submission" date="2021-08" db="EMBL/GenBank/DDBJ databases">
        <title>Rheinheimera aquimaris sp. nov., isolated from seawater of the East Sea in Korea.</title>
        <authorList>
            <person name="Kim K.H."/>
            <person name="Wenting R."/>
            <person name="Kim K.R."/>
            <person name="Jeon C.O."/>
        </authorList>
    </citation>
    <scope>NUCLEOTIDE SEQUENCE [LARGE SCALE GENOMIC DNA]</scope>
    <source>
        <strain evidence="3 4">MA-13</strain>
    </source>
</reference>
<evidence type="ECO:0000256" key="1">
    <source>
        <dbReference type="ARBA" id="ARBA00022741"/>
    </source>
</evidence>
<evidence type="ECO:0000259" key="2">
    <source>
        <dbReference type="Pfam" id="PF24729"/>
    </source>
</evidence>
<evidence type="ECO:0000313" key="4">
    <source>
        <dbReference type="Proteomes" id="UP000663814"/>
    </source>
</evidence>
<sequence length="107" mass="11598">MAEQLIQPKITGYRQLNDEEAQLMNLVKAKGQEFGALLNKVETYLAAQRLDAERVSAGPEGTDCDTGKAELARIEAAQPGRWLNIGRTDLQTGVMAVIRAIAQPGGF</sequence>
<reference evidence="3 4" key="1">
    <citation type="submission" date="2020-12" db="EMBL/GenBank/DDBJ databases">
        <authorList>
            <person name="Ruan W."/>
            <person name="Khan S.A."/>
            <person name="Jeon C.O."/>
        </authorList>
    </citation>
    <scope>NUCLEOTIDE SEQUENCE [LARGE SCALE GENOMIC DNA]</scope>
    <source>
        <strain evidence="3 4">MA-13</strain>
    </source>
</reference>
<dbReference type="Pfam" id="PF24729">
    <property type="entry name" value="Acb2_Tad1_hairpin"/>
    <property type="match status" value="1"/>
</dbReference>
<protein>
    <recommendedName>
        <fullName evidence="2">Acb2/Tad1 hairpin domain-containing protein</fullName>
    </recommendedName>
</protein>
<evidence type="ECO:0000313" key="3">
    <source>
        <dbReference type="EMBL" id="MBZ9610804.1"/>
    </source>
</evidence>
<proteinExistence type="predicted"/>
<accession>A0ABS7X5J3</accession>
<dbReference type="InterPro" id="IPR056098">
    <property type="entry name" value="Acb2/Tad1_hairpin"/>
</dbReference>
<keyword evidence="4" id="KW-1185">Reference proteome</keyword>
<keyword evidence="1" id="KW-0547">Nucleotide-binding</keyword>
<name>A0ABS7X5J3_9GAMM</name>
<feature type="domain" description="Acb2/Tad1 hairpin" evidence="2">
    <location>
        <begin position="10"/>
        <end position="102"/>
    </location>
</feature>
<gene>
    <name evidence="3" type="ORF">I4W93_004280</name>
</gene>
<dbReference type="EMBL" id="JAERPS020000001">
    <property type="protein sequence ID" value="MBZ9610804.1"/>
    <property type="molecule type" value="Genomic_DNA"/>
</dbReference>
<dbReference type="Proteomes" id="UP000663814">
    <property type="component" value="Unassembled WGS sequence"/>
</dbReference>